<proteinExistence type="predicted"/>
<reference evidence="2 3" key="1">
    <citation type="journal article" date="2013" name="Genome Announc.">
        <title>Draft Genome Sequence of Arcticibacter svalbardensis Strain MN12-7T, a Member of the Family Sphingobacteriaceae Isolated from an Arctic Soil Sample.</title>
        <authorList>
            <person name="Shivaji S."/>
            <person name="Ara S."/>
            <person name="Prasad S."/>
            <person name="Manasa B.P."/>
            <person name="Begum Z."/>
            <person name="Singh A."/>
            <person name="Kumar Pinnaka A."/>
        </authorList>
    </citation>
    <scope>NUCLEOTIDE SEQUENCE [LARGE SCALE GENOMIC DNA]</scope>
    <source>
        <strain evidence="2 3">MN12-7</strain>
    </source>
</reference>
<dbReference type="EMBL" id="AQPN01000106">
    <property type="protein sequence ID" value="EOR93673.1"/>
    <property type="molecule type" value="Genomic_DNA"/>
</dbReference>
<dbReference type="AlphaFoldDB" id="R9GPR1"/>
<gene>
    <name evidence="2" type="ORF">ADIARSV_3114</name>
</gene>
<dbReference type="eggNOG" id="COG0457">
    <property type="taxonomic scope" value="Bacteria"/>
</dbReference>
<sequence>MNNDRLQKLLAFLDNDPADPFIKYALATEYMKQKDQKQALIYYEDLLMNNENYVGTYYHAGKLYETMGRPAEAIKVYEKGMAIAKTANDMHAFSELQTVYLSVTGPDYEND</sequence>
<evidence type="ECO:0000313" key="3">
    <source>
        <dbReference type="Proteomes" id="UP000014174"/>
    </source>
</evidence>
<dbReference type="Pfam" id="PF13181">
    <property type="entry name" value="TPR_8"/>
    <property type="match status" value="1"/>
</dbReference>
<evidence type="ECO:0000256" key="1">
    <source>
        <dbReference type="PROSITE-ProRule" id="PRU00339"/>
    </source>
</evidence>
<dbReference type="OrthoDB" id="1524733at2"/>
<dbReference type="Gene3D" id="1.25.40.10">
    <property type="entry name" value="Tetratricopeptide repeat domain"/>
    <property type="match status" value="1"/>
</dbReference>
<dbReference type="SUPFAM" id="SSF48452">
    <property type="entry name" value="TPR-like"/>
    <property type="match status" value="1"/>
</dbReference>
<dbReference type="InterPro" id="IPR019734">
    <property type="entry name" value="TPR_rpt"/>
</dbReference>
<dbReference type="InterPro" id="IPR011990">
    <property type="entry name" value="TPR-like_helical_dom_sf"/>
</dbReference>
<dbReference type="Proteomes" id="UP000014174">
    <property type="component" value="Unassembled WGS sequence"/>
</dbReference>
<feature type="repeat" description="TPR" evidence="1">
    <location>
        <begin position="54"/>
        <end position="87"/>
    </location>
</feature>
<dbReference type="STRING" id="1150600.ADIARSV_3114"/>
<accession>R9GPR1</accession>
<keyword evidence="1" id="KW-0802">TPR repeat</keyword>
<keyword evidence="3" id="KW-1185">Reference proteome</keyword>
<dbReference type="RefSeq" id="WP_016196343.1">
    <property type="nucleotide sequence ID" value="NZ_AQPN01000106.1"/>
</dbReference>
<dbReference type="SMART" id="SM00028">
    <property type="entry name" value="TPR"/>
    <property type="match status" value="2"/>
</dbReference>
<evidence type="ECO:0000313" key="2">
    <source>
        <dbReference type="EMBL" id="EOR93673.1"/>
    </source>
</evidence>
<protein>
    <submittedName>
        <fullName evidence="2">Uncharacterized protein</fullName>
    </submittedName>
</protein>
<organism evidence="2 3">
    <name type="scientific">Arcticibacter svalbardensis MN12-7</name>
    <dbReference type="NCBI Taxonomy" id="1150600"/>
    <lineage>
        <taxon>Bacteria</taxon>
        <taxon>Pseudomonadati</taxon>
        <taxon>Bacteroidota</taxon>
        <taxon>Sphingobacteriia</taxon>
        <taxon>Sphingobacteriales</taxon>
        <taxon>Sphingobacteriaceae</taxon>
        <taxon>Arcticibacter</taxon>
    </lineage>
</organism>
<name>R9GPR1_9SPHI</name>
<dbReference type="PROSITE" id="PS50005">
    <property type="entry name" value="TPR"/>
    <property type="match status" value="1"/>
</dbReference>
<comment type="caution">
    <text evidence="2">The sequence shown here is derived from an EMBL/GenBank/DDBJ whole genome shotgun (WGS) entry which is preliminary data.</text>
</comment>